<dbReference type="Proteomes" id="UP001469553">
    <property type="component" value="Unassembled WGS sequence"/>
</dbReference>
<gene>
    <name evidence="1" type="ORF">AMECASPLE_006448</name>
</gene>
<reference evidence="1 2" key="1">
    <citation type="submission" date="2021-06" db="EMBL/GenBank/DDBJ databases">
        <authorList>
            <person name="Palmer J.M."/>
        </authorList>
    </citation>
    <scope>NUCLEOTIDE SEQUENCE [LARGE SCALE GENOMIC DNA]</scope>
    <source>
        <strain evidence="1 2">AS_MEX2019</strain>
        <tissue evidence="1">Muscle</tissue>
    </source>
</reference>
<organism evidence="1 2">
    <name type="scientific">Ameca splendens</name>
    <dbReference type="NCBI Taxonomy" id="208324"/>
    <lineage>
        <taxon>Eukaryota</taxon>
        <taxon>Metazoa</taxon>
        <taxon>Chordata</taxon>
        <taxon>Craniata</taxon>
        <taxon>Vertebrata</taxon>
        <taxon>Euteleostomi</taxon>
        <taxon>Actinopterygii</taxon>
        <taxon>Neopterygii</taxon>
        <taxon>Teleostei</taxon>
        <taxon>Neoteleostei</taxon>
        <taxon>Acanthomorphata</taxon>
        <taxon>Ovalentaria</taxon>
        <taxon>Atherinomorphae</taxon>
        <taxon>Cyprinodontiformes</taxon>
        <taxon>Goodeidae</taxon>
        <taxon>Ameca</taxon>
    </lineage>
</organism>
<feature type="non-terminal residue" evidence="1">
    <location>
        <position position="1"/>
    </location>
</feature>
<accession>A0ABV0XNG0</accession>
<proteinExistence type="predicted"/>
<name>A0ABV0XNG0_9TELE</name>
<protein>
    <submittedName>
        <fullName evidence="1">Uncharacterized protein</fullName>
    </submittedName>
</protein>
<sequence>QQSSTHFTMSSNGRSFYLPLASFNLTWSESQSFIYGKPNNAAGVEVPGFTRDGTSLESTATYSSSSVRIMVTFSCTSVYPGPSLRTCCPTLGDESASGTQLQALHPCCRTPAHLSSIF</sequence>
<dbReference type="EMBL" id="JAHRIP010009715">
    <property type="protein sequence ID" value="MEQ2282985.1"/>
    <property type="molecule type" value="Genomic_DNA"/>
</dbReference>
<evidence type="ECO:0000313" key="2">
    <source>
        <dbReference type="Proteomes" id="UP001469553"/>
    </source>
</evidence>
<evidence type="ECO:0000313" key="1">
    <source>
        <dbReference type="EMBL" id="MEQ2282985.1"/>
    </source>
</evidence>
<keyword evidence="2" id="KW-1185">Reference proteome</keyword>
<comment type="caution">
    <text evidence="1">The sequence shown here is derived from an EMBL/GenBank/DDBJ whole genome shotgun (WGS) entry which is preliminary data.</text>
</comment>